<keyword evidence="4" id="KW-1185">Reference proteome</keyword>
<dbReference type="Proteomes" id="UP001250214">
    <property type="component" value="Unassembled WGS sequence"/>
</dbReference>
<keyword evidence="2" id="KW-1133">Transmembrane helix</keyword>
<proteinExistence type="predicted"/>
<dbReference type="EMBL" id="JAVLVT010000005">
    <property type="protein sequence ID" value="MDS1271194.1"/>
    <property type="molecule type" value="Genomic_DNA"/>
</dbReference>
<feature type="transmembrane region" description="Helical" evidence="2">
    <location>
        <begin position="23"/>
        <end position="46"/>
    </location>
</feature>
<sequence>MSFPPSRTPPEDPPLSPGAKLGVSLGACCGLIVFGYLAFVLIGALFSLGGDDPKEAETSEQHQEPDDASGGAEDHGQQLVDDARAALRGGNVPERADITLIADDANHIRVATK</sequence>
<evidence type="ECO:0000256" key="2">
    <source>
        <dbReference type="SAM" id="Phobius"/>
    </source>
</evidence>
<protein>
    <submittedName>
        <fullName evidence="3">Uncharacterized protein</fullName>
    </submittedName>
</protein>
<evidence type="ECO:0000256" key="1">
    <source>
        <dbReference type="SAM" id="MobiDB-lite"/>
    </source>
</evidence>
<evidence type="ECO:0000313" key="3">
    <source>
        <dbReference type="EMBL" id="MDS1271194.1"/>
    </source>
</evidence>
<keyword evidence="2" id="KW-0812">Transmembrane</keyword>
<reference evidence="4" key="1">
    <citation type="submission" date="2023-07" db="EMBL/GenBank/DDBJ databases">
        <title>Novel species in the genus Lipingzhangella isolated from Sambhar Salt Lake.</title>
        <authorList>
            <person name="Jiya N."/>
            <person name="Kajale S."/>
            <person name="Sharma A."/>
        </authorList>
    </citation>
    <scope>NUCLEOTIDE SEQUENCE [LARGE SCALE GENOMIC DNA]</scope>
    <source>
        <strain evidence="4">LS1_29</strain>
    </source>
</reference>
<evidence type="ECO:0000313" key="4">
    <source>
        <dbReference type="Proteomes" id="UP001250214"/>
    </source>
</evidence>
<organism evidence="3 4">
    <name type="scientific">Lipingzhangella rawalii</name>
    <dbReference type="NCBI Taxonomy" id="2055835"/>
    <lineage>
        <taxon>Bacteria</taxon>
        <taxon>Bacillati</taxon>
        <taxon>Actinomycetota</taxon>
        <taxon>Actinomycetes</taxon>
        <taxon>Streptosporangiales</taxon>
        <taxon>Nocardiopsidaceae</taxon>
        <taxon>Lipingzhangella</taxon>
    </lineage>
</organism>
<feature type="region of interest" description="Disordered" evidence="1">
    <location>
        <begin position="51"/>
        <end position="82"/>
    </location>
</feature>
<comment type="caution">
    <text evidence="3">The sequence shown here is derived from an EMBL/GenBank/DDBJ whole genome shotgun (WGS) entry which is preliminary data.</text>
</comment>
<dbReference type="RefSeq" id="WP_310912731.1">
    <property type="nucleotide sequence ID" value="NZ_JAVLVT010000005.1"/>
</dbReference>
<feature type="compositionally biased region" description="Basic and acidic residues" evidence="1">
    <location>
        <begin position="72"/>
        <end position="82"/>
    </location>
</feature>
<keyword evidence="2" id="KW-0472">Membrane</keyword>
<name>A0ABU2H8L1_9ACTN</name>
<feature type="compositionally biased region" description="Basic and acidic residues" evidence="1">
    <location>
        <begin position="51"/>
        <end position="65"/>
    </location>
</feature>
<gene>
    <name evidence="3" type="ORF">RIF23_12900</name>
</gene>
<accession>A0ABU2H8L1</accession>